<protein>
    <recommendedName>
        <fullName evidence="4">Pilus assembly protein</fullName>
    </recommendedName>
</protein>
<keyword evidence="1" id="KW-1133">Transmembrane helix</keyword>
<reference evidence="2 3" key="1">
    <citation type="submission" date="2019-06" db="EMBL/GenBank/DDBJ databases">
        <title>YIM 131921 draft genome.</title>
        <authorList>
            <person name="Jiang L."/>
        </authorList>
    </citation>
    <scope>NUCLEOTIDE SEQUENCE [LARGE SCALE GENOMIC DNA]</scope>
    <source>
        <strain evidence="2 3">YIM 131921</strain>
    </source>
</reference>
<evidence type="ECO:0000313" key="2">
    <source>
        <dbReference type="EMBL" id="TNC47812.1"/>
    </source>
</evidence>
<dbReference type="Proteomes" id="UP000305887">
    <property type="component" value="Unassembled WGS sequence"/>
</dbReference>
<gene>
    <name evidence="2" type="ORF">FHG66_15690</name>
</gene>
<sequence>MSRNFICRFSRDENGAVTVDWVVLTAGLIIFGVLVASSIIGGATNMSTGMGAKLGEAEVPQVSWD</sequence>
<dbReference type="EMBL" id="VDFU01000022">
    <property type="protein sequence ID" value="TNC47812.1"/>
    <property type="molecule type" value="Genomic_DNA"/>
</dbReference>
<proteinExistence type="predicted"/>
<evidence type="ECO:0008006" key="4">
    <source>
        <dbReference type="Google" id="ProtNLM"/>
    </source>
</evidence>
<keyword evidence="1" id="KW-0472">Membrane</keyword>
<dbReference type="RefSeq" id="WP_139078013.1">
    <property type="nucleotide sequence ID" value="NZ_VDFU01000022.1"/>
</dbReference>
<keyword evidence="1" id="KW-0812">Transmembrane</keyword>
<evidence type="ECO:0000256" key="1">
    <source>
        <dbReference type="SAM" id="Phobius"/>
    </source>
</evidence>
<feature type="transmembrane region" description="Helical" evidence="1">
    <location>
        <begin position="21"/>
        <end position="40"/>
    </location>
</feature>
<organism evidence="2 3">
    <name type="scientific">Rubellimicrobium rubrum</name>
    <dbReference type="NCBI Taxonomy" id="2585369"/>
    <lineage>
        <taxon>Bacteria</taxon>
        <taxon>Pseudomonadati</taxon>
        <taxon>Pseudomonadota</taxon>
        <taxon>Alphaproteobacteria</taxon>
        <taxon>Rhodobacterales</taxon>
        <taxon>Roseobacteraceae</taxon>
        <taxon>Rubellimicrobium</taxon>
    </lineage>
</organism>
<name>A0A5C4MUM4_9RHOB</name>
<comment type="caution">
    <text evidence="2">The sequence shown here is derived from an EMBL/GenBank/DDBJ whole genome shotgun (WGS) entry which is preliminary data.</text>
</comment>
<evidence type="ECO:0000313" key="3">
    <source>
        <dbReference type="Proteomes" id="UP000305887"/>
    </source>
</evidence>
<keyword evidence="3" id="KW-1185">Reference proteome</keyword>
<dbReference type="OrthoDB" id="5525128at2"/>
<dbReference type="AlphaFoldDB" id="A0A5C4MUM4"/>
<accession>A0A5C4MUM4</accession>